<feature type="region of interest" description="Disordered" evidence="2">
    <location>
        <begin position="302"/>
        <end position="464"/>
    </location>
</feature>
<comment type="caution">
    <text evidence="4">The sequence shown here is derived from an EMBL/GenBank/DDBJ whole genome shotgun (WGS) entry which is preliminary data.</text>
</comment>
<dbReference type="InterPro" id="IPR001810">
    <property type="entry name" value="F-box_dom"/>
</dbReference>
<feature type="region of interest" description="Disordered" evidence="2">
    <location>
        <begin position="149"/>
        <end position="181"/>
    </location>
</feature>
<feature type="compositionally biased region" description="Polar residues" evidence="2">
    <location>
        <begin position="394"/>
        <end position="411"/>
    </location>
</feature>
<reference evidence="4" key="1">
    <citation type="journal article" date="2023" name="Front. Mar. Sci.">
        <title>A new Merluccius polli reference genome to investigate the effects of global change in West African waters.</title>
        <authorList>
            <person name="Mateo J.L."/>
            <person name="Blanco-Fernandez C."/>
            <person name="Garcia-Vazquez E."/>
            <person name="Machado-Schiaffino G."/>
        </authorList>
    </citation>
    <scope>NUCLEOTIDE SEQUENCE</scope>
    <source>
        <strain evidence="4">C29</strain>
        <tissue evidence="4">Fin</tissue>
    </source>
</reference>
<feature type="compositionally biased region" description="Acidic residues" evidence="2">
    <location>
        <begin position="377"/>
        <end position="387"/>
    </location>
</feature>
<dbReference type="PROSITE" id="PS50181">
    <property type="entry name" value="FBOX"/>
    <property type="match status" value="1"/>
</dbReference>
<feature type="domain" description="F-box" evidence="3">
    <location>
        <begin position="483"/>
        <end position="535"/>
    </location>
</feature>
<feature type="compositionally biased region" description="Basic and acidic residues" evidence="2">
    <location>
        <begin position="442"/>
        <end position="462"/>
    </location>
</feature>
<feature type="compositionally biased region" description="Low complexity" evidence="2">
    <location>
        <begin position="1029"/>
        <end position="1042"/>
    </location>
</feature>
<dbReference type="InterPro" id="IPR039594">
    <property type="entry name" value="FBXO34/46"/>
</dbReference>
<dbReference type="SUPFAM" id="SSF81383">
    <property type="entry name" value="F-box domain"/>
    <property type="match status" value="1"/>
</dbReference>
<sequence length="1086" mass="115959">MSLRMHLQVYPPLQHPPKRAQQGEILRTSAVGNRGNMGGGTRCPFSVLSSNTSHRHGNGPTQHSGGGGGGVAGTHGLNCRSGNDKPSYSLPPPSAPTPPCCHDDQEEAWSVVRPGHVREKIAMFASSCGAPQVSEDLEEALSLMGGGLKMKGGWEGEGRSAKRPRRSGGGGGEEQEGEEAVSVGEMVAFLEQRASEQQMTSVPLLSLQRSSASITLSRTPPRPATRAGSGSEVSVEGSEVSVEGSEVSVEGSEVSVEGSEISVEAVRVWDLVARLESECVKSRSGPGRRLLRGVGRVLLAVPQSSSSSPSSLVSSSSSSSSSSLSSAPQPSLPPAVFGGGSGSESLAQLEAGDLGQTEVQRPRGSHQDPAEPRTPSCEEEEEVEEEAPPGKLFFSQSLVQNSQHSYSSSKPSGEPADGARQPSQAPPPTSLLLLLSSPDSSRAPELEVRRCGPRGGEPEAKRPGASHDFLEARFKLQLLLEPQSSLLLLPPHLLLYILSLLPTHALAALKCCCRHFSSLIDVYGVRPADSRWVGDPRYRDDPCKQCKRRYRRGDVSLCRWHHKPYCQALPYGPGYWMCCHGGRKDSPGCNVGLHDNRWVPDFHSFTSPIYRRRREEPEEAQKIDFQHSCLLKVLCSTVLVQLWTRRFSCGVSFELGGIGLDQEVLEDPRYDPGVSPFYLGGDVAEAGAGHRLPVDPEVRLLICHTLVGTLLCRPGRLRLHELHRLLQAEQSPLLGSVTRGPVMLMLVSPLCSSQTHRPDSSLTVLDVSACSLPSATSAGSLLGRVLLVSMRVNVMVSSCEDLLGCLSSCVGKMCEVSSRTCSLRTRASWSRCCCSSRALFSSRSPRRRVWRSILSRFSWWRLARRCSRLLSSWERRSSSLPEKAEEVAGVVVPSAAPVSPGICTQQGVNSVSPQGGPQGGSTRWSTGWVHKVVNRVVHKGGSTGWSHMVVHKVVPQGFLPSTYTKSPDWTQRLQVSFLRAEPHSGHRSTATDRPSASSTDSAAAPLPGEPGGARGRRGGRPAGCGPGGPAAAAGWGPAAGPGERTSPPAEDAMDATAAMLKLTAMGFRGATSASASFRMGGFTSPS</sequence>
<feature type="compositionally biased region" description="Low complexity" evidence="2">
    <location>
        <begin position="302"/>
        <end position="329"/>
    </location>
</feature>
<dbReference type="PANTHER" id="PTHR16271:SF11">
    <property type="entry name" value="F-BOX ONLY PROTEIN 34"/>
    <property type="match status" value="1"/>
</dbReference>
<evidence type="ECO:0000313" key="4">
    <source>
        <dbReference type="EMBL" id="KAK0152879.1"/>
    </source>
</evidence>
<feature type="compositionally biased region" description="Gly residues" evidence="2">
    <location>
        <begin position="64"/>
        <end position="73"/>
    </location>
</feature>
<feature type="compositionally biased region" description="Pro residues" evidence="2">
    <location>
        <begin position="89"/>
        <end position="99"/>
    </location>
</feature>
<keyword evidence="5" id="KW-1185">Reference proteome</keyword>
<evidence type="ECO:0000256" key="2">
    <source>
        <dbReference type="SAM" id="MobiDB-lite"/>
    </source>
</evidence>
<feature type="region of interest" description="Disordered" evidence="2">
    <location>
        <begin position="1"/>
        <end position="101"/>
    </location>
</feature>
<proteinExistence type="predicted"/>
<accession>A0AA47N5Z7</accession>
<feature type="compositionally biased region" description="Low complexity" evidence="2">
    <location>
        <begin position="228"/>
        <end position="253"/>
    </location>
</feature>
<dbReference type="SMART" id="SM00256">
    <property type="entry name" value="FBOX"/>
    <property type="match status" value="1"/>
</dbReference>
<evidence type="ECO:0000256" key="1">
    <source>
        <dbReference type="ARBA" id="ARBA00022786"/>
    </source>
</evidence>
<feature type="region of interest" description="Disordered" evidence="2">
    <location>
        <begin position="980"/>
        <end position="1054"/>
    </location>
</feature>
<dbReference type="Gene3D" id="1.20.1280.50">
    <property type="match status" value="1"/>
</dbReference>
<feature type="region of interest" description="Disordered" evidence="2">
    <location>
        <begin position="213"/>
        <end position="253"/>
    </location>
</feature>
<dbReference type="PANTHER" id="PTHR16271">
    <property type="entry name" value="F-BOX ONLY PROTEIN 34/46 FAMILY MEMBER"/>
    <property type="match status" value="1"/>
</dbReference>
<keyword evidence="1" id="KW-0833">Ubl conjugation pathway</keyword>
<evidence type="ECO:0000259" key="3">
    <source>
        <dbReference type="PROSITE" id="PS50181"/>
    </source>
</evidence>
<feature type="compositionally biased region" description="Low complexity" evidence="2">
    <location>
        <begin position="987"/>
        <end position="1006"/>
    </location>
</feature>
<feature type="compositionally biased region" description="Low complexity" evidence="2">
    <location>
        <begin position="430"/>
        <end position="441"/>
    </location>
</feature>
<gene>
    <name evidence="4" type="primary">Fbxo34_1</name>
    <name evidence="4" type="ORF">N1851_005441</name>
</gene>
<dbReference type="AlphaFoldDB" id="A0AA47N5Z7"/>
<organism evidence="4 5">
    <name type="scientific">Merluccius polli</name>
    <name type="common">Benguela hake</name>
    <name type="synonym">Merluccius cadenati</name>
    <dbReference type="NCBI Taxonomy" id="89951"/>
    <lineage>
        <taxon>Eukaryota</taxon>
        <taxon>Metazoa</taxon>
        <taxon>Chordata</taxon>
        <taxon>Craniata</taxon>
        <taxon>Vertebrata</taxon>
        <taxon>Euteleostomi</taxon>
        <taxon>Actinopterygii</taxon>
        <taxon>Neopterygii</taxon>
        <taxon>Teleostei</taxon>
        <taxon>Neoteleostei</taxon>
        <taxon>Acanthomorphata</taxon>
        <taxon>Zeiogadaria</taxon>
        <taxon>Gadariae</taxon>
        <taxon>Gadiformes</taxon>
        <taxon>Gadoidei</taxon>
        <taxon>Merlucciidae</taxon>
        <taxon>Merluccius</taxon>
    </lineage>
</organism>
<evidence type="ECO:0000313" key="5">
    <source>
        <dbReference type="Proteomes" id="UP001174136"/>
    </source>
</evidence>
<dbReference type="InterPro" id="IPR036047">
    <property type="entry name" value="F-box-like_dom_sf"/>
</dbReference>
<protein>
    <submittedName>
        <fullName evidence="4">F-box only protein 34</fullName>
    </submittedName>
</protein>
<dbReference type="Proteomes" id="UP001174136">
    <property type="component" value="Unassembled WGS sequence"/>
</dbReference>
<dbReference type="EMBL" id="JAOPHQ010000881">
    <property type="protein sequence ID" value="KAK0152879.1"/>
    <property type="molecule type" value="Genomic_DNA"/>
</dbReference>
<name>A0AA47N5Z7_MERPO</name>
<dbReference type="Pfam" id="PF00646">
    <property type="entry name" value="F-box"/>
    <property type="match status" value="1"/>
</dbReference>